<dbReference type="InterPro" id="IPR036249">
    <property type="entry name" value="Thioredoxin-like_sf"/>
</dbReference>
<dbReference type="RefSeq" id="WP_198880818.1">
    <property type="nucleotide sequence ID" value="NZ_JAEKJA010000003.1"/>
</dbReference>
<evidence type="ECO:0000256" key="1">
    <source>
        <dbReference type="ARBA" id="ARBA00007409"/>
    </source>
</evidence>
<dbReference type="AlphaFoldDB" id="A0A934MC59"/>
<dbReference type="Pfam" id="PF13409">
    <property type="entry name" value="GST_N_2"/>
    <property type="match status" value="1"/>
</dbReference>
<dbReference type="InterPro" id="IPR036282">
    <property type="entry name" value="Glutathione-S-Trfase_C_sf"/>
</dbReference>
<dbReference type="InterPro" id="IPR010987">
    <property type="entry name" value="Glutathione-S-Trfase_C-like"/>
</dbReference>
<evidence type="ECO:0000259" key="3">
    <source>
        <dbReference type="PROSITE" id="PS50404"/>
    </source>
</evidence>
<dbReference type="PANTHER" id="PTHR44051">
    <property type="entry name" value="GLUTATHIONE S-TRANSFERASE-RELATED"/>
    <property type="match status" value="1"/>
</dbReference>
<protein>
    <submittedName>
        <fullName evidence="5">Glutathione S-transferase family protein</fullName>
    </submittedName>
</protein>
<dbReference type="EMBL" id="JAEKJA010000003">
    <property type="protein sequence ID" value="MBJ3774912.1"/>
    <property type="molecule type" value="Genomic_DNA"/>
</dbReference>
<dbReference type="CDD" id="cd03047">
    <property type="entry name" value="GST_N_2"/>
    <property type="match status" value="1"/>
</dbReference>
<dbReference type="SFLD" id="SFLDG01150">
    <property type="entry name" value="Main.1:_Beta-like"/>
    <property type="match status" value="1"/>
</dbReference>
<comment type="caution">
    <text evidence="5">The sequence shown here is derived from an EMBL/GenBank/DDBJ whole genome shotgun (WGS) entry which is preliminary data.</text>
</comment>
<organism evidence="5 6">
    <name type="scientific">Acuticoccus mangrovi</name>
    <dbReference type="NCBI Taxonomy" id="2796142"/>
    <lineage>
        <taxon>Bacteria</taxon>
        <taxon>Pseudomonadati</taxon>
        <taxon>Pseudomonadota</taxon>
        <taxon>Alphaproteobacteria</taxon>
        <taxon>Hyphomicrobiales</taxon>
        <taxon>Amorphaceae</taxon>
        <taxon>Acuticoccus</taxon>
    </lineage>
</organism>
<dbReference type="SUPFAM" id="SSF47616">
    <property type="entry name" value="GST C-terminal domain-like"/>
    <property type="match status" value="1"/>
</dbReference>
<proteinExistence type="inferred from homology"/>
<dbReference type="Gene3D" id="1.20.1050.10">
    <property type="match status" value="1"/>
</dbReference>
<sequence>MIRLLGRKTSGNVQKVLFLLEELGLPYRREDYGRQFENTATAEYLAMNPMGKVPTLLDGDVVVWESNTILRYLAAKHSPALGGETPAEAAAIEPWMDWLLATVNAPYLTLFKETKKEPAERSEAFAPAAKELNAALKMADGRLEGTDYLALGRLSLADIACASVLKRCMEFPVERPELPNLTRWMDGLLARPAFQVALGERTSTLAEAA</sequence>
<accession>A0A934MC59</accession>
<dbReference type="SUPFAM" id="SSF52833">
    <property type="entry name" value="Thioredoxin-like"/>
    <property type="match status" value="1"/>
</dbReference>
<dbReference type="FunFam" id="3.40.30.10:FF:000039">
    <property type="entry name" value="Glutathione S-transferase domain"/>
    <property type="match status" value="1"/>
</dbReference>
<reference evidence="5" key="1">
    <citation type="submission" date="2020-12" db="EMBL/GenBank/DDBJ databases">
        <title>Bacterial taxonomy.</title>
        <authorList>
            <person name="Pan X."/>
        </authorList>
    </citation>
    <scope>NUCLEOTIDE SEQUENCE</scope>
    <source>
        <strain evidence="5">B2012</strain>
    </source>
</reference>
<keyword evidence="6" id="KW-1185">Reference proteome</keyword>
<keyword evidence="2" id="KW-0808">Transferase</keyword>
<dbReference type="PROSITE" id="PS50405">
    <property type="entry name" value="GST_CTER"/>
    <property type="match status" value="1"/>
</dbReference>
<dbReference type="PROSITE" id="PS50404">
    <property type="entry name" value="GST_NTER"/>
    <property type="match status" value="1"/>
</dbReference>
<dbReference type="Proteomes" id="UP000609531">
    <property type="component" value="Unassembled WGS sequence"/>
</dbReference>
<dbReference type="SFLD" id="SFLDS00019">
    <property type="entry name" value="Glutathione_Transferase_(cytos"/>
    <property type="match status" value="1"/>
</dbReference>
<evidence type="ECO:0000259" key="4">
    <source>
        <dbReference type="PROSITE" id="PS50405"/>
    </source>
</evidence>
<evidence type="ECO:0000313" key="6">
    <source>
        <dbReference type="Proteomes" id="UP000609531"/>
    </source>
</evidence>
<dbReference type="GO" id="GO:0016740">
    <property type="term" value="F:transferase activity"/>
    <property type="evidence" value="ECO:0007669"/>
    <property type="project" value="UniProtKB-KW"/>
</dbReference>
<dbReference type="InterPro" id="IPR004046">
    <property type="entry name" value="GST_C"/>
</dbReference>
<dbReference type="InterPro" id="IPR040079">
    <property type="entry name" value="Glutathione_S-Trfase"/>
</dbReference>
<dbReference type="Gene3D" id="3.40.30.10">
    <property type="entry name" value="Glutaredoxin"/>
    <property type="match status" value="1"/>
</dbReference>
<dbReference type="InterPro" id="IPR004045">
    <property type="entry name" value="Glutathione_S-Trfase_N"/>
</dbReference>
<feature type="domain" description="GST N-terminal" evidence="3">
    <location>
        <begin position="1"/>
        <end position="81"/>
    </location>
</feature>
<comment type="similarity">
    <text evidence="1">Belongs to the GST superfamily.</text>
</comment>
<name>A0A934MC59_9HYPH</name>
<gene>
    <name evidence="5" type="ORF">JCR33_04390</name>
</gene>
<dbReference type="Pfam" id="PF00043">
    <property type="entry name" value="GST_C"/>
    <property type="match status" value="1"/>
</dbReference>
<evidence type="ECO:0000313" key="5">
    <source>
        <dbReference type="EMBL" id="MBJ3774912.1"/>
    </source>
</evidence>
<dbReference type="PANTHER" id="PTHR44051:SF19">
    <property type="entry name" value="DISULFIDE-BOND OXIDOREDUCTASE YFCG"/>
    <property type="match status" value="1"/>
</dbReference>
<feature type="domain" description="GST C-terminal" evidence="4">
    <location>
        <begin position="85"/>
        <end position="209"/>
    </location>
</feature>
<dbReference type="SFLD" id="SFLDG00358">
    <property type="entry name" value="Main_(cytGST)"/>
    <property type="match status" value="1"/>
</dbReference>
<evidence type="ECO:0000256" key="2">
    <source>
        <dbReference type="ARBA" id="ARBA00022679"/>
    </source>
</evidence>